<feature type="compositionally biased region" description="Low complexity" evidence="1">
    <location>
        <begin position="670"/>
        <end position="690"/>
    </location>
</feature>
<organism evidence="2 3">
    <name type="scientific">Pholiota conissans</name>
    <dbReference type="NCBI Taxonomy" id="109636"/>
    <lineage>
        <taxon>Eukaryota</taxon>
        <taxon>Fungi</taxon>
        <taxon>Dikarya</taxon>
        <taxon>Basidiomycota</taxon>
        <taxon>Agaricomycotina</taxon>
        <taxon>Agaricomycetes</taxon>
        <taxon>Agaricomycetidae</taxon>
        <taxon>Agaricales</taxon>
        <taxon>Agaricineae</taxon>
        <taxon>Strophariaceae</taxon>
        <taxon>Pholiota</taxon>
    </lineage>
</organism>
<feature type="compositionally biased region" description="Low complexity" evidence="1">
    <location>
        <begin position="702"/>
        <end position="733"/>
    </location>
</feature>
<feature type="compositionally biased region" description="Pro residues" evidence="1">
    <location>
        <begin position="341"/>
        <end position="356"/>
    </location>
</feature>
<feature type="region of interest" description="Disordered" evidence="1">
    <location>
        <begin position="647"/>
        <end position="866"/>
    </location>
</feature>
<feature type="region of interest" description="Disordered" evidence="1">
    <location>
        <begin position="203"/>
        <end position="555"/>
    </location>
</feature>
<evidence type="ECO:0000313" key="3">
    <source>
        <dbReference type="Proteomes" id="UP000807469"/>
    </source>
</evidence>
<dbReference type="AlphaFoldDB" id="A0A9P6CVF5"/>
<feature type="compositionally biased region" description="Polar residues" evidence="1">
    <location>
        <begin position="417"/>
        <end position="432"/>
    </location>
</feature>
<accession>A0A9P6CVF5</accession>
<feature type="compositionally biased region" description="Polar residues" evidence="1">
    <location>
        <begin position="498"/>
        <end position="525"/>
    </location>
</feature>
<dbReference type="Proteomes" id="UP000807469">
    <property type="component" value="Unassembled WGS sequence"/>
</dbReference>
<feature type="compositionally biased region" description="Low complexity" evidence="1">
    <location>
        <begin position="239"/>
        <end position="253"/>
    </location>
</feature>
<name>A0A9P6CVF5_9AGAR</name>
<feature type="compositionally biased region" description="Basic and acidic residues" evidence="1">
    <location>
        <begin position="23"/>
        <end position="37"/>
    </location>
</feature>
<feature type="compositionally biased region" description="Basic residues" evidence="1">
    <location>
        <begin position="477"/>
        <end position="486"/>
    </location>
</feature>
<evidence type="ECO:0000313" key="2">
    <source>
        <dbReference type="EMBL" id="KAF9481671.1"/>
    </source>
</evidence>
<feature type="region of interest" description="Disordered" evidence="1">
    <location>
        <begin position="179"/>
        <end position="198"/>
    </location>
</feature>
<feature type="compositionally biased region" description="Polar residues" evidence="1">
    <location>
        <begin position="802"/>
        <end position="823"/>
    </location>
</feature>
<feature type="compositionally biased region" description="Polar residues" evidence="1">
    <location>
        <begin position="254"/>
        <end position="269"/>
    </location>
</feature>
<feature type="compositionally biased region" description="Low complexity" evidence="1">
    <location>
        <begin position="179"/>
        <end position="191"/>
    </location>
</feature>
<dbReference type="EMBL" id="MU155175">
    <property type="protein sequence ID" value="KAF9481671.1"/>
    <property type="molecule type" value="Genomic_DNA"/>
</dbReference>
<feature type="compositionally biased region" description="Pro residues" evidence="1">
    <location>
        <begin position="452"/>
        <end position="463"/>
    </location>
</feature>
<feature type="compositionally biased region" description="Polar residues" evidence="1">
    <location>
        <begin position="39"/>
        <end position="49"/>
    </location>
</feature>
<proteinExistence type="predicted"/>
<comment type="caution">
    <text evidence="2">The sequence shown here is derived from an EMBL/GenBank/DDBJ whole genome shotgun (WGS) entry which is preliminary data.</text>
</comment>
<gene>
    <name evidence="2" type="ORF">BDN70DRAFT_930640</name>
</gene>
<dbReference type="OrthoDB" id="3195323at2759"/>
<feature type="compositionally biased region" description="Low complexity" evidence="1">
    <location>
        <begin position="824"/>
        <end position="847"/>
    </location>
</feature>
<feature type="compositionally biased region" description="Low complexity" evidence="1">
    <location>
        <begin position="373"/>
        <end position="387"/>
    </location>
</feature>
<feature type="compositionally biased region" description="Low complexity" evidence="1">
    <location>
        <begin position="76"/>
        <end position="98"/>
    </location>
</feature>
<feature type="compositionally biased region" description="Polar residues" evidence="1">
    <location>
        <begin position="647"/>
        <end position="657"/>
    </location>
</feature>
<keyword evidence="3" id="KW-1185">Reference proteome</keyword>
<reference evidence="2" key="1">
    <citation type="submission" date="2020-11" db="EMBL/GenBank/DDBJ databases">
        <authorList>
            <consortium name="DOE Joint Genome Institute"/>
            <person name="Ahrendt S."/>
            <person name="Riley R."/>
            <person name="Andreopoulos W."/>
            <person name="Labutti K."/>
            <person name="Pangilinan J."/>
            <person name="Ruiz-Duenas F.J."/>
            <person name="Barrasa J.M."/>
            <person name="Sanchez-Garcia M."/>
            <person name="Camarero S."/>
            <person name="Miyauchi S."/>
            <person name="Serrano A."/>
            <person name="Linde D."/>
            <person name="Babiker R."/>
            <person name="Drula E."/>
            <person name="Ayuso-Fernandez I."/>
            <person name="Pacheco R."/>
            <person name="Padilla G."/>
            <person name="Ferreira P."/>
            <person name="Barriuso J."/>
            <person name="Kellner H."/>
            <person name="Castanera R."/>
            <person name="Alfaro M."/>
            <person name="Ramirez L."/>
            <person name="Pisabarro A.G."/>
            <person name="Kuo A."/>
            <person name="Tritt A."/>
            <person name="Lipzen A."/>
            <person name="He G."/>
            <person name="Yan M."/>
            <person name="Ng V."/>
            <person name="Cullen D."/>
            <person name="Martin F."/>
            <person name="Rosso M.-N."/>
            <person name="Henrissat B."/>
            <person name="Hibbett D."/>
            <person name="Martinez A.T."/>
            <person name="Grigoriev I.V."/>
        </authorList>
    </citation>
    <scope>NUCLEOTIDE SEQUENCE</scope>
    <source>
        <strain evidence="2">CIRM-BRFM 674</strain>
    </source>
</reference>
<protein>
    <submittedName>
        <fullName evidence="2">Uncharacterized protein</fullName>
    </submittedName>
</protein>
<sequence length="925" mass="98798">MPAALPTQEPAARTWWNLNRSPSSKDLRHAYQHEKPRSASKSGKLNSLASAIGLKSKKHSPTLAIQEPPATLVQYVSTTPVSPASSASRPPKSVASSRSRVDSIEPRTPVDYQQRDPRHHSLLTLSDSDPFAGRPMIAVPVPQLPHLPSDPNRLSAYSNPSITEFVQKKADAPTFNRVSYASSSSNSHNYALDIPASPIPATRLPELRQLKAKRSAGSLQFKRPPPPEPLHRQTSVTPSMTSSGSHSKAGSSSTVVGPQRQSQPESSGPTRPKLRIRGLTDSGPPARAGFFVEEHPSLRKVSPKPSYSDIPNSCEPLRVVKRQASTSRIQPPTAPPKQRLPAPPSAPLSFLPPVPSHPDAESAPQRKGLGGRASASSSSLSFASSESITGSPYGVADRDKRSSQRSAFAYEPDSPISFVQPSESRTAPSSPRTLKKALSHQSLTRVGLASPVSPPLPVKPKSPPSMASDSATEKAMRKQRSFHHPRLPIPPIPLPIRTSSLANSKVFPSSNIPESVSSRRGSTATSISSRRRLFSNSSRPATSHHPPTTPEDDTLSVFSLRSDTDSHLTPFQPWINRERQQLPSSSSFWDEAGPDVPSSPVRSTIDFYTPQAIISRAELAQIEASVDSQSTERSTTRARGYSLMSSSTVLSDTTQESDVIPIGLSPPPASSSRPSSSRPSSRPSSARPSSKQVSMRMSGTPVGSAASSSRPQSAVSSPAVSSPTVSSPTMSNSDDYYQQLMRAPSLMSTAQVASRVALPEITSLPPPPRRRKPTITTTNAESGSSSAGASSSSRPPSGHSLATRSPSSHSTGQRSPSAHSTNGAPQSSTSSASLATATTPPLRTSPTITPIPSRAPSVKKSASMRSKFSVEKSLHRRSIMRKPSFLDIDDDTDLESDSANIMDECITGSFLDLARESFDTVRTDR</sequence>
<feature type="region of interest" description="Disordered" evidence="1">
    <location>
        <begin position="1"/>
        <end position="158"/>
    </location>
</feature>
<evidence type="ECO:0000256" key="1">
    <source>
        <dbReference type="SAM" id="MobiDB-lite"/>
    </source>
</evidence>
<feature type="compositionally biased region" description="Low complexity" evidence="1">
    <location>
        <begin position="774"/>
        <end position="800"/>
    </location>
</feature>